<evidence type="ECO:0008006" key="3">
    <source>
        <dbReference type="Google" id="ProtNLM"/>
    </source>
</evidence>
<dbReference type="NCBIfam" id="TIGR04268">
    <property type="entry name" value="FxSxx-COOH"/>
    <property type="match status" value="1"/>
</dbReference>
<accession>A0ABY3YSC5</accession>
<dbReference type="Proteomes" id="UP000829494">
    <property type="component" value="Chromosome"/>
</dbReference>
<keyword evidence="2" id="KW-1185">Reference proteome</keyword>
<dbReference type="GeneID" id="66860298"/>
<gene>
    <name evidence="1" type="ORF">SRIMR7_00565</name>
</gene>
<evidence type="ECO:0000313" key="1">
    <source>
        <dbReference type="EMBL" id="UNZ00625.1"/>
    </source>
</evidence>
<evidence type="ECO:0000313" key="2">
    <source>
        <dbReference type="Proteomes" id="UP000829494"/>
    </source>
</evidence>
<dbReference type="RefSeq" id="WP_003980327.1">
    <property type="nucleotide sequence ID" value="NZ_CP043497.1"/>
</dbReference>
<reference evidence="1 2" key="1">
    <citation type="submission" date="2022-03" db="EMBL/GenBank/DDBJ databases">
        <title>Complete genome of Streptomyces rimosus ssp. rimosus R7 (=ATCC 10970).</title>
        <authorList>
            <person name="Beganovic S."/>
            <person name="Ruckert C."/>
            <person name="Busche T."/>
            <person name="Kalinowski J."/>
            <person name="Wittmann C."/>
        </authorList>
    </citation>
    <scope>NUCLEOTIDE SEQUENCE [LARGE SCALE GENOMIC DNA]</scope>
    <source>
        <strain evidence="1 2">R7</strain>
    </source>
</reference>
<name>A0ABY3YSC5_STRRM</name>
<organism evidence="1 2">
    <name type="scientific">Streptomyces rimosus subsp. rimosus</name>
    <dbReference type="NCBI Taxonomy" id="132474"/>
    <lineage>
        <taxon>Bacteria</taxon>
        <taxon>Bacillati</taxon>
        <taxon>Actinomycetota</taxon>
        <taxon>Actinomycetes</taxon>
        <taxon>Kitasatosporales</taxon>
        <taxon>Streptomycetaceae</taxon>
        <taxon>Streptomyces</taxon>
    </lineage>
</organism>
<dbReference type="EMBL" id="CP094298">
    <property type="protein sequence ID" value="UNZ00625.1"/>
    <property type="molecule type" value="Genomic_DNA"/>
</dbReference>
<proteinExistence type="predicted"/>
<dbReference type="NCBIfam" id="NF041709">
    <property type="entry name" value="RiPP_phane_YxD"/>
    <property type="match status" value="1"/>
</dbReference>
<protein>
    <recommendedName>
        <fullName evidence="3">FXSXX-COOH protein</fullName>
    </recommendedName>
</protein>
<sequence length="63" mass="6583">MTHTYLPGQPSEAQLPDFSALPLGELASCTEHPVLSTLLPGVCERLEDSGGAVAFYDDAPPVA</sequence>
<dbReference type="InterPro" id="IPR026334">
    <property type="entry name" value="FxSxx-COOH"/>
</dbReference>